<dbReference type="GO" id="GO:0006261">
    <property type="term" value="P:DNA-templated DNA replication"/>
    <property type="evidence" value="ECO:0007669"/>
    <property type="project" value="TreeGrafter"/>
</dbReference>
<evidence type="ECO:0000259" key="1">
    <source>
        <dbReference type="Pfam" id="PF03104"/>
    </source>
</evidence>
<dbReference type="InterPro" id="IPR006133">
    <property type="entry name" value="DNA-dir_DNA_pol_B_exonuc"/>
</dbReference>
<name>X1H4M7_9ZZZZ</name>
<dbReference type="InterPro" id="IPR036397">
    <property type="entry name" value="RNaseH_sf"/>
</dbReference>
<dbReference type="EMBL" id="BARU01013734">
    <property type="protein sequence ID" value="GAH40248.1"/>
    <property type="molecule type" value="Genomic_DNA"/>
</dbReference>
<proteinExistence type="predicted"/>
<dbReference type="PANTHER" id="PTHR10322:SF20">
    <property type="entry name" value="DNA POLYMERASE 1"/>
    <property type="match status" value="1"/>
</dbReference>
<feature type="non-terminal residue" evidence="2">
    <location>
        <position position="1"/>
    </location>
</feature>
<dbReference type="Gene3D" id="3.30.420.10">
    <property type="entry name" value="Ribonuclease H-like superfamily/Ribonuclease H"/>
    <property type="match status" value="1"/>
</dbReference>
<dbReference type="InterPro" id="IPR050240">
    <property type="entry name" value="DNA_pol_type-B"/>
</dbReference>
<reference evidence="2" key="1">
    <citation type="journal article" date="2014" name="Front. Microbiol.">
        <title>High frequency of phylogenetically diverse reductive dehalogenase-homologous genes in deep subseafloor sedimentary metagenomes.</title>
        <authorList>
            <person name="Kawai M."/>
            <person name="Futagami T."/>
            <person name="Toyoda A."/>
            <person name="Takaki Y."/>
            <person name="Nishi S."/>
            <person name="Hori S."/>
            <person name="Arai W."/>
            <person name="Tsubouchi T."/>
            <person name="Morono Y."/>
            <person name="Uchiyama I."/>
            <person name="Ito T."/>
            <person name="Fujiyama A."/>
            <person name="Inagaki F."/>
            <person name="Takami H."/>
        </authorList>
    </citation>
    <scope>NUCLEOTIDE SEQUENCE</scope>
    <source>
        <strain evidence="2">Expedition CK06-06</strain>
    </source>
</reference>
<dbReference type="SUPFAM" id="SSF53098">
    <property type="entry name" value="Ribonuclease H-like"/>
    <property type="match status" value="1"/>
</dbReference>
<accession>X1H4M7</accession>
<comment type="caution">
    <text evidence="2">The sequence shown here is derived from an EMBL/GenBank/DDBJ whole genome shotgun (WGS) entry which is preliminary data.</text>
</comment>
<dbReference type="Pfam" id="PF03104">
    <property type="entry name" value="DNA_pol_B_exo1"/>
    <property type="match status" value="1"/>
</dbReference>
<organism evidence="2">
    <name type="scientific">marine sediment metagenome</name>
    <dbReference type="NCBI Taxonomy" id="412755"/>
    <lineage>
        <taxon>unclassified sequences</taxon>
        <taxon>metagenomes</taxon>
        <taxon>ecological metagenomes</taxon>
    </lineage>
</organism>
<sequence>PIIDLKRVAIDIEINMNPDEKRIPDPSKSNNKIISISFVGIDGLKKVYVLEREGFSMGEKIEEIPDDLEIVFFEDEKDLLIETFRILWKYPVVITFNGDNFDLNYIFHRAKKLKISEQLNNKSYRLTVSFLTNPSKFVRSISLSRSFLLLLLKQ</sequence>
<dbReference type="AlphaFoldDB" id="X1H4M7"/>
<evidence type="ECO:0000313" key="2">
    <source>
        <dbReference type="EMBL" id="GAH40248.1"/>
    </source>
</evidence>
<dbReference type="GO" id="GO:0003887">
    <property type="term" value="F:DNA-directed DNA polymerase activity"/>
    <property type="evidence" value="ECO:0007669"/>
    <property type="project" value="TreeGrafter"/>
</dbReference>
<feature type="domain" description="DNA-directed DNA polymerase family B exonuclease" evidence="1">
    <location>
        <begin position="5"/>
        <end position="137"/>
    </location>
</feature>
<protein>
    <recommendedName>
        <fullName evidence="1">DNA-directed DNA polymerase family B exonuclease domain-containing protein</fullName>
    </recommendedName>
</protein>
<dbReference type="InterPro" id="IPR012337">
    <property type="entry name" value="RNaseH-like_sf"/>
</dbReference>
<dbReference type="GO" id="GO:0003676">
    <property type="term" value="F:nucleic acid binding"/>
    <property type="evidence" value="ECO:0007669"/>
    <property type="project" value="InterPro"/>
</dbReference>
<gene>
    <name evidence="2" type="ORF">S03H2_24627</name>
</gene>
<dbReference type="PANTHER" id="PTHR10322">
    <property type="entry name" value="DNA POLYMERASE CATALYTIC SUBUNIT"/>
    <property type="match status" value="1"/>
</dbReference>